<evidence type="ECO:0000256" key="1">
    <source>
        <dbReference type="SAM" id="Phobius"/>
    </source>
</evidence>
<reference evidence="2 3" key="1">
    <citation type="submission" date="2022-05" db="EMBL/GenBank/DDBJ databases">
        <title>Streptomyces sp. nov. RY43-2 isolated from soil of a peat swamp forest.</title>
        <authorList>
            <person name="Kanchanasin P."/>
            <person name="Tanasupawat S."/>
            <person name="Phongsopitanun W."/>
        </authorList>
    </citation>
    <scope>NUCLEOTIDE SEQUENCE [LARGE SCALE GENOMIC DNA]</scope>
    <source>
        <strain evidence="2 3">RY43-2</strain>
    </source>
</reference>
<protein>
    <recommendedName>
        <fullName evidence="4">Lipoprotein</fullName>
    </recommendedName>
</protein>
<keyword evidence="1" id="KW-0472">Membrane</keyword>
<accession>A0ABT0ZJC0</accession>
<organism evidence="2 3">
    <name type="scientific">Streptomyces macrolidinus</name>
    <dbReference type="NCBI Taxonomy" id="2952607"/>
    <lineage>
        <taxon>Bacteria</taxon>
        <taxon>Bacillati</taxon>
        <taxon>Actinomycetota</taxon>
        <taxon>Actinomycetes</taxon>
        <taxon>Kitasatosporales</taxon>
        <taxon>Streptomycetaceae</taxon>
        <taxon>Streptomyces</taxon>
    </lineage>
</organism>
<keyword evidence="1" id="KW-0812">Transmembrane</keyword>
<feature type="transmembrane region" description="Helical" evidence="1">
    <location>
        <begin position="201"/>
        <end position="217"/>
    </location>
</feature>
<dbReference type="PROSITE" id="PS51257">
    <property type="entry name" value="PROKAR_LIPOPROTEIN"/>
    <property type="match status" value="1"/>
</dbReference>
<dbReference type="RefSeq" id="WP_252427179.1">
    <property type="nucleotide sequence ID" value="NZ_JAMWMR010000024.1"/>
</dbReference>
<proteinExistence type="predicted"/>
<name>A0ABT0ZJC0_9ACTN</name>
<keyword evidence="1" id="KW-1133">Transmembrane helix</keyword>
<evidence type="ECO:0008006" key="4">
    <source>
        <dbReference type="Google" id="ProtNLM"/>
    </source>
</evidence>
<evidence type="ECO:0000313" key="2">
    <source>
        <dbReference type="EMBL" id="MCN9243680.1"/>
    </source>
</evidence>
<feature type="transmembrane region" description="Helical" evidence="1">
    <location>
        <begin position="148"/>
        <end position="165"/>
    </location>
</feature>
<sequence length="222" mass="24464">MRAWHMRMWRWLRVLILAAAVVGLVGCSRWVAEAYDAVVTFRHAPACRNGPAADCVAQATGTVTGKEAGQNCTTDSNGVRSCTPYYRLHLRYGERTAWRGIGKDTYDDVRRGDPAELRIWHGAVVRMTVRGHTATYEAPADDSVRRRLSVLWLLLGVAVWVAVSGRPAGLLTLPTFGWLWLTMPFSELIHGALLGASPSKWIVEGLMALVGVVCLLLRPNAL</sequence>
<comment type="caution">
    <text evidence="2">The sequence shown here is derived from an EMBL/GenBank/DDBJ whole genome shotgun (WGS) entry which is preliminary data.</text>
</comment>
<gene>
    <name evidence="2" type="ORF">NGF19_23310</name>
</gene>
<dbReference type="Proteomes" id="UP001523219">
    <property type="component" value="Unassembled WGS sequence"/>
</dbReference>
<dbReference type="EMBL" id="JAMWMR010000024">
    <property type="protein sequence ID" value="MCN9243680.1"/>
    <property type="molecule type" value="Genomic_DNA"/>
</dbReference>
<evidence type="ECO:0000313" key="3">
    <source>
        <dbReference type="Proteomes" id="UP001523219"/>
    </source>
</evidence>
<keyword evidence="3" id="KW-1185">Reference proteome</keyword>